<protein>
    <submittedName>
        <fullName evidence="1">Uncharacterized protein</fullName>
    </submittedName>
</protein>
<organism evidence="1 2">
    <name type="scientific">Pseudomonas syringae pv. avii</name>
    <dbReference type="NCBI Taxonomy" id="663959"/>
    <lineage>
        <taxon>Bacteria</taxon>
        <taxon>Pseudomonadati</taxon>
        <taxon>Pseudomonadota</taxon>
        <taxon>Gammaproteobacteria</taxon>
        <taxon>Pseudomonadales</taxon>
        <taxon>Pseudomonadaceae</taxon>
        <taxon>Pseudomonas</taxon>
        <taxon>Pseudomonas syringae</taxon>
    </lineage>
</organism>
<gene>
    <name evidence="1" type="ORF">ALP29_02889</name>
</gene>
<reference evidence="1 2" key="1">
    <citation type="submission" date="2018-08" db="EMBL/GenBank/DDBJ databases">
        <title>Recombination of ecologically and evolutionarily significant loci maintains genetic cohesion in the Pseudomonas syringae species complex.</title>
        <authorList>
            <person name="Dillon M."/>
            <person name="Thakur S."/>
            <person name="Almeida R.N.D."/>
            <person name="Weir B.S."/>
            <person name="Guttman D.S."/>
        </authorList>
    </citation>
    <scope>NUCLEOTIDE SEQUENCE [LARGE SCALE GENOMIC DNA]</scope>
    <source>
        <strain evidence="1 2">ICMP 14479</strain>
    </source>
</reference>
<name>A0A3M5VI96_PSESX</name>
<comment type="caution">
    <text evidence="1">The sequence shown here is derived from an EMBL/GenBank/DDBJ whole genome shotgun (WGS) entry which is preliminary data.</text>
</comment>
<dbReference type="Proteomes" id="UP000280395">
    <property type="component" value="Unassembled WGS sequence"/>
</dbReference>
<proteinExistence type="predicted"/>
<sequence>MAQAHQQALARPGIASQAFELIEQFQTIELSGLAQQILGVLPQVLVLFDRSRSGRAGRWGGLQLGTQSRPIAVVQLQGQVHRQVADGSTNSQHRPYSCIFLTGMLPCSLRNTKRAVKLSDQLL</sequence>
<accession>A0A3M5VI96</accession>
<dbReference type="EMBL" id="RBUA01000652">
    <property type="protein sequence ID" value="RMU57227.1"/>
    <property type="molecule type" value="Genomic_DNA"/>
</dbReference>
<dbReference type="AlphaFoldDB" id="A0A3M5VI96"/>
<evidence type="ECO:0000313" key="1">
    <source>
        <dbReference type="EMBL" id="RMU57227.1"/>
    </source>
</evidence>
<evidence type="ECO:0000313" key="2">
    <source>
        <dbReference type="Proteomes" id="UP000280395"/>
    </source>
</evidence>